<feature type="compositionally biased region" description="Basic and acidic residues" evidence="1">
    <location>
        <begin position="211"/>
        <end position="222"/>
    </location>
</feature>
<dbReference type="PROSITE" id="PS51257">
    <property type="entry name" value="PROKAR_LIPOPROTEIN"/>
    <property type="match status" value="1"/>
</dbReference>
<feature type="compositionally biased region" description="Basic and acidic residues" evidence="1">
    <location>
        <begin position="153"/>
        <end position="162"/>
    </location>
</feature>
<feature type="compositionally biased region" description="Polar residues" evidence="1">
    <location>
        <begin position="106"/>
        <end position="117"/>
    </location>
</feature>
<reference evidence="3" key="1">
    <citation type="submission" date="2021-04" db="EMBL/GenBank/DDBJ databases">
        <title>Ouciella asimina sp. nov., isolated from the surface seawater in the hydrothermal field of Okinawa Trough.</title>
        <authorList>
            <person name="Shuang W."/>
        </authorList>
    </citation>
    <scope>NUCLEOTIDE SEQUENCE</scope>
    <source>
        <strain evidence="3">LXI357</strain>
    </source>
</reference>
<dbReference type="RefSeq" id="WP_284053816.1">
    <property type="nucleotide sequence ID" value="NZ_JAGRQC010000002.1"/>
</dbReference>
<evidence type="ECO:0000256" key="1">
    <source>
        <dbReference type="SAM" id="MobiDB-lite"/>
    </source>
</evidence>
<evidence type="ECO:0000256" key="2">
    <source>
        <dbReference type="SAM" id="SignalP"/>
    </source>
</evidence>
<organism evidence="3 4">
    <name type="scientific">Stakelama marina</name>
    <dbReference type="NCBI Taxonomy" id="2826939"/>
    <lineage>
        <taxon>Bacteria</taxon>
        <taxon>Pseudomonadati</taxon>
        <taxon>Pseudomonadota</taxon>
        <taxon>Alphaproteobacteria</taxon>
        <taxon>Sphingomonadales</taxon>
        <taxon>Sphingomonadaceae</taxon>
        <taxon>Stakelama</taxon>
    </lineage>
</organism>
<protein>
    <recommendedName>
        <fullName evidence="5">Secreted protein</fullName>
    </recommendedName>
</protein>
<evidence type="ECO:0008006" key="5">
    <source>
        <dbReference type="Google" id="ProtNLM"/>
    </source>
</evidence>
<gene>
    <name evidence="3" type="ORF">J7S20_08490</name>
</gene>
<feature type="region of interest" description="Disordered" evidence="1">
    <location>
        <begin position="46"/>
        <end position="231"/>
    </location>
</feature>
<dbReference type="AlphaFoldDB" id="A0A8T4IDP9"/>
<feature type="chain" id="PRO_5035815938" description="Secreted protein" evidence="2">
    <location>
        <begin position="32"/>
        <end position="247"/>
    </location>
</feature>
<keyword evidence="2" id="KW-0732">Signal</keyword>
<keyword evidence="4" id="KW-1185">Reference proteome</keyword>
<name>A0A8T4IDP9_9SPHN</name>
<feature type="compositionally biased region" description="Basic and acidic residues" evidence="1">
    <location>
        <begin position="120"/>
        <end position="144"/>
    </location>
</feature>
<evidence type="ECO:0000313" key="3">
    <source>
        <dbReference type="EMBL" id="MBR0552541.1"/>
    </source>
</evidence>
<dbReference type="Proteomes" id="UP000676996">
    <property type="component" value="Unassembled WGS sequence"/>
</dbReference>
<sequence>MTTNRRNFWALWSTVGACALLFAVAAGHASAQQAAREPDTRTVIEQIAPPARGDRAVPPSTVKRDKDVEPGEQLSGDKAAREAVSQLSTEKKTADAGHQLYRGKRTAQSSTPLSTPAQGRKQEVVRLKGDDRCDPAEKGARQDPDCANVIETRSAEYARPDPTELSPEQRLLIYQRAREEGVLSSRPSGHAPLDPDNPDAQSVASLVLPRDQTDQPAKKPADDASATDQAVLDIVQAITQQAPPPQQ</sequence>
<feature type="signal peptide" evidence="2">
    <location>
        <begin position="1"/>
        <end position="31"/>
    </location>
</feature>
<comment type="caution">
    <text evidence="3">The sequence shown here is derived from an EMBL/GenBank/DDBJ whole genome shotgun (WGS) entry which is preliminary data.</text>
</comment>
<dbReference type="EMBL" id="JAGRQC010000002">
    <property type="protein sequence ID" value="MBR0552541.1"/>
    <property type="molecule type" value="Genomic_DNA"/>
</dbReference>
<evidence type="ECO:0000313" key="4">
    <source>
        <dbReference type="Proteomes" id="UP000676996"/>
    </source>
</evidence>
<proteinExistence type="predicted"/>
<accession>A0A8T4IDP9</accession>